<gene>
    <name evidence="3" type="ORF">DZF91_10380</name>
</gene>
<feature type="compositionally biased region" description="Basic and acidic residues" evidence="1">
    <location>
        <begin position="35"/>
        <end position="51"/>
    </location>
</feature>
<dbReference type="GO" id="GO:0016020">
    <property type="term" value="C:membrane"/>
    <property type="evidence" value="ECO:0007669"/>
    <property type="project" value="InterPro"/>
</dbReference>
<dbReference type="OrthoDB" id="7857679at2"/>
<dbReference type="InterPro" id="IPR043130">
    <property type="entry name" value="CDP-OH_PTrfase_TM_dom"/>
</dbReference>
<dbReference type="Gene3D" id="1.20.120.1760">
    <property type="match status" value="1"/>
</dbReference>
<feature type="transmembrane region" description="Helical" evidence="2">
    <location>
        <begin position="248"/>
        <end position="268"/>
    </location>
</feature>
<dbReference type="Proteomes" id="UP000261811">
    <property type="component" value="Unassembled WGS sequence"/>
</dbReference>
<keyword evidence="2" id="KW-1133">Transmembrane helix</keyword>
<feature type="region of interest" description="Disordered" evidence="1">
    <location>
        <begin position="1"/>
        <end position="61"/>
    </location>
</feature>
<sequence length="305" mass="31982">MSGPTEADVTVPTEGGRPPTPPGPTAPEAAPAAPSDDRPTRKAAKVADVRRYGQPPGLKDRRNEEHWAGRLYMRSLSPYFSWLALRLGFSPNQLTYMMMACGVLAGAVVSIPGSGTAAVWPALGGAVLIQVYLLLDCIDGEVARYLRRTSVAGVFLDRIGHYLSEVALLTGLGFAAQGGWRNGGYVELGLLAALGAALIKAETDNVVVARAKSGLQADPTGGDRALRPRSTKIALARQAASMLGFHRIIGAVELSLFILAAAVLDAVLGTDTPAAMRVLCVAVAAVAVVQTLLHLISILASRRLK</sequence>
<keyword evidence="3" id="KW-0808">Transferase</keyword>
<proteinExistence type="predicted"/>
<evidence type="ECO:0000256" key="2">
    <source>
        <dbReference type="SAM" id="Phobius"/>
    </source>
</evidence>
<dbReference type="GO" id="GO:0016780">
    <property type="term" value="F:phosphotransferase activity, for other substituted phosphate groups"/>
    <property type="evidence" value="ECO:0007669"/>
    <property type="project" value="InterPro"/>
</dbReference>
<feature type="transmembrane region" description="Helical" evidence="2">
    <location>
        <begin position="274"/>
        <end position="300"/>
    </location>
</feature>
<accession>A0A372JNW9</accession>
<evidence type="ECO:0000313" key="3">
    <source>
        <dbReference type="EMBL" id="RFU41717.1"/>
    </source>
</evidence>
<evidence type="ECO:0000256" key="1">
    <source>
        <dbReference type="SAM" id="MobiDB-lite"/>
    </source>
</evidence>
<dbReference type="GO" id="GO:0008654">
    <property type="term" value="P:phospholipid biosynthetic process"/>
    <property type="evidence" value="ECO:0007669"/>
    <property type="project" value="InterPro"/>
</dbReference>
<dbReference type="Pfam" id="PF01066">
    <property type="entry name" value="CDP-OH_P_transf"/>
    <property type="match status" value="1"/>
</dbReference>
<keyword evidence="2" id="KW-0472">Membrane</keyword>
<reference evidence="3 4" key="1">
    <citation type="submission" date="2018-08" db="EMBL/GenBank/DDBJ databases">
        <title>Actinomadura jelena sp. nov., a novel Actinomycete isolated from soil in Chad.</title>
        <authorList>
            <person name="Shi L."/>
        </authorList>
    </citation>
    <scope>NUCLEOTIDE SEQUENCE [LARGE SCALE GENOMIC DNA]</scope>
    <source>
        <strain evidence="3 4">NEAU-G17</strain>
    </source>
</reference>
<dbReference type="RefSeq" id="WP_117357265.1">
    <property type="nucleotide sequence ID" value="NZ_QURH01000193.1"/>
</dbReference>
<dbReference type="EMBL" id="QURH01000193">
    <property type="protein sequence ID" value="RFU41717.1"/>
    <property type="molecule type" value="Genomic_DNA"/>
</dbReference>
<organism evidence="3 4">
    <name type="scientific">Actinomadura logoneensis</name>
    <dbReference type="NCBI Taxonomy" id="2293572"/>
    <lineage>
        <taxon>Bacteria</taxon>
        <taxon>Bacillati</taxon>
        <taxon>Actinomycetota</taxon>
        <taxon>Actinomycetes</taxon>
        <taxon>Streptosporangiales</taxon>
        <taxon>Thermomonosporaceae</taxon>
        <taxon>Actinomadura</taxon>
    </lineage>
</organism>
<protein>
    <submittedName>
        <fullName evidence="3">CDP-alcohol phosphatidyltransferase family protein</fullName>
    </submittedName>
</protein>
<keyword evidence="4" id="KW-1185">Reference proteome</keyword>
<name>A0A372JNW9_9ACTN</name>
<dbReference type="InterPro" id="IPR000462">
    <property type="entry name" value="CDP-OH_P_trans"/>
</dbReference>
<comment type="caution">
    <text evidence="3">The sequence shown here is derived from an EMBL/GenBank/DDBJ whole genome shotgun (WGS) entry which is preliminary data.</text>
</comment>
<feature type="transmembrane region" description="Helical" evidence="2">
    <location>
        <begin position="118"/>
        <end position="138"/>
    </location>
</feature>
<dbReference type="AlphaFoldDB" id="A0A372JNW9"/>
<evidence type="ECO:0000313" key="4">
    <source>
        <dbReference type="Proteomes" id="UP000261811"/>
    </source>
</evidence>
<keyword evidence="2" id="KW-0812">Transmembrane</keyword>
<feature type="transmembrane region" description="Helical" evidence="2">
    <location>
        <begin position="94"/>
        <end position="112"/>
    </location>
</feature>